<dbReference type="Pfam" id="PF00062">
    <property type="entry name" value="Lys"/>
    <property type="match status" value="1"/>
</dbReference>
<dbReference type="PRINTS" id="PR00135">
    <property type="entry name" value="LYZLACT"/>
</dbReference>
<dbReference type="InterPro" id="IPR001916">
    <property type="entry name" value="Glyco_hydro_22"/>
</dbReference>
<evidence type="ECO:0000313" key="13">
    <source>
        <dbReference type="EMBL" id="CAB3235692.1"/>
    </source>
</evidence>
<dbReference type="SMART" id="SM00263">
    <property type="entry name" value="LYZ1"/>
    <property type="match status" value="1"/>
</dbReference>
<evidence type="ECO:0000256" key="9">
    <source>
        <dbReference type="ARBA" id="ARBA00031262"/>
    </source>
</evidence>
<evidence type="ECO:0000256" key="4">
    <source>
        <dbReference type="ARBA" id="ARBA00022529"/>
    </source>
</evidence>
<dbReference type="GO" id="GO:0042742">
    <property type="term" value="P:defense response to bacterium"/>
    <property type="evidence" value="ECO:0007669"/>
    <property type="project" value="UniProtKB-KW"/>
</dbReference>
<comment type="caution">
    <text evidence="13">The sequence shown here is derived from an EMBL/GenBank/DDBJ whole genome shotgun (WGS) entry which is preliminary data.</text>
</comment>
<evidence type="ECO:0000256" key="11">
    <source>
        <dbReference type="SAM" id="SignalP"/>
    </source>
</evidence>
<dbReference type="CDD" id="cd16899">
    <property type="entry name" value="LYZ_C_invert"/>
    <property type="match status" value="1"/>
</dbReference>
<evidence type="ECO:0000259" key="12">
    <source>
        <dbReference type="PROSITE" id="PS00128"/>
    </source>
</evidence>
<comment type="similarity">
    <text evidence="10">Belongs to the glycosyl hydrolase 22 family.</text>
</comment>
<accession>A0A8S0ZRJ6</accession>
<dbReference type="PANTHER" id="PTHR11407:SF63">
    <property type="entry name" value="LYSOZYME C"/>
    <property type="match status" value="1"/>
</dbReference>
<evidence type="ECO:0000313" key="15">
    <source>
        <dbReference type="Proteomes" id="UP000494106"/>
    </source>
</evidence>
<dbReference type="Proteomes" id="UP000494106">
    <property type="component" value="Unassembled WGS sequence"/>
</dbReference>
<evidence type="ECO:0000313" key="14">
    <source>
        <dbReference type="EMBL" id="CAB3250744.1"/>
    </source>
</evidence>
<evidence type="ECO:0000313" key="16">
    <source>
        <dbReference type="Proteomes" id="UP000494256"/>
    </source>
</evidence>
<dbReference type="PANTHER" id="PTHR11407">
    <property type="entry name" value="LYSOZYME C"/>
    <property type="match status" value="1"/>
</dbReference>
<dbReference type="PROSITE" id="PS51348">
    <property type="entry name" value="GLYCOSYL_HYDROL_F22_2"/>
    <property type="match status" value="1"/>
</dbReference>
<keyword evidence="7" id="KW-1015">Disulfide bond</keyword>
<organism evidence="13 15">
    <name type="scientific">Arctia plantaginis</name>
    <name type="common">Wood tiger moth</name>
    <name type="synonym">Phalaena plantaginis</name>
    <dbReference type="NCBI Taxonomy" id="874455"/>
    <lineage>
        <taxon>Eukaryota</taxon>
        <taxon>Metazoa</taxon>
        <taxon>Ecdysozoa</taxon>
        <taxon>Arthropoda</taxon>
        <taxon>Hexapoda</taxon>
        <taxon>Insecta</taxon>
        <taxon>Pterygota</taxon>
        <taxon>Neoptera</taxon>
        <taxon>Endopterygota</taxon>
        <taxon>Lepidoptera</taxon>
        <taxon>Glossata</taxon>
        <taxon>Ditrysia</taxon>
        <taxon>Noctuoidea</taxon>
        <taxon>Erebidae</taxon>
        <taxon>Arctiinae</taxon>
        <taxon>Arctia</taxon>
    </lineage>
</organism>
<feature type="chain" id="PRO_5036434278" description="Lysozyme" evidence="11">
    <location>
        <begin position="20"/>
        <end position="148"/>
    </location>
</feature>
<keyword evidence="15" id="KW-1185">Reference proteome</keyword>
<dbReference type="AlphaFoldDB" id="A0A8S0ZRJ6"/>
<keyword evidence="4" id="KW-0929">Antimicrobial</keyword>
<dbReference type="OrthoDB" id="17373at2759"/>
<dbReference type="PROSITE" id="PS00128">
    <property type="entry name" value="GLYCOSYL_HYDROL_F22_1"/>
    <property type="match status" value="1"/>
</dbReference>
<evidence type="ECO:0000256" key="1">
    <source>
        <dbReference type="ARBA" id="ARBA00000632"/>
    </source>
</evidence>
<keyword evidence="8" id="KW-0326">Glycosidase</keyword>
<dbReference type="EMBL" id="CADEBC010000485">
    <property type="protein sequence ID" value="CAB3235692.1"/>
    <property type="molecule type" value="Genomic_DNA"/>
</dbReference>
<feature type="domain" description="Glycosyl hydrolases family 22 (GH22)" evidence="12">
    <location>
        <begin position="91"/>
        <end position="109"/>
    </location>
</feature>
<dbReference type="Gene3D" id="1.10.530.10">
    <property type="match status" value="1"/>
</dbReference>
<evidence type="ECO:0000256" key="6">
    <source>
        <dbReference type="ARBA" id="ARBA00022801"/>
    </source>
</evidence>
<dbReference type="EC" id="3.2.1.17" evidence="2"/>
<comment type="catalytic activity">
    <reaction evidence="1">
        <text>Hydrolysis of (1-&gt;4)-beta-linkages between N-acetylmuramic acid and N-acetyl-D-glucosamine residues in a peptidoglycan and between N-acetyl-D-glucosamine residues in chitodextrins.</text>
        <dbReference type="EC" id="3.2.1.17"/>
    </reaction>
</comment>
<feature type="signal peptide" evidence="11">
    <location>
        <begin position="1"/>
        <end position="19"/>
    </location>
</feature>
<proteinExistence type="inferred from homology"/>
<evidence type="ECO:0000256" key="7">
    <source>
        <dbReference type="ARBA" id="ARBA00023157"/>
    </source>
</evidence>
<protein>
    <recommendedName>
        <fullName evidence="3">Lysozyme</fullName>
        <ecNumber evidence="2">3.2.1.17</ecNumber>
    </recommendedName>
    <alternativeName>
        <fullName evidence="9">1,4-beta-N-acetylmuramidase</fullName>
    </alternativeName>
</protein>
<keyword evidence="6" id="KW-0378">Hydrolase</keyword>
<evidence type="ECO:0000256" key="8">
    <source>
        <dbReference type="ARBA" id="ARBA00023295"/>
    </source>
</evidence>
<dbReference type="SUPFAM" id="SSF53955">
    <property type="entry name" value="Lysozyme-like"/>
    <property type="match status" value="1"/>
</dbReference>
<evidence type="ECO:0000256" key="2">
    <source>
        <dbReference type="ARBA" id="ARBA00012732"/>
    </source>
</evidence>
<keyword evidence="5" id="KW-0081">Bacteriolytic enzyme</keyword>
<dbReference type="Proteomes" id="UP000494256">
    <property type="component" value="Unassembled WGS sequence"/>
</dbReference>
<dbReference type="InterPro" id="IPR023346">
    <property type="entry name" value="Lysozyme-like_dom_sf"/>
</dbReference>
<evidence type="ECO:0000256" key="3">
    <source>
        <dbReference type="ARBA" id="ARBA00020438"/>
    </source>
</evidence>
<name>A0A8S0ZRJ6_ARCPL</name>
<dbReference type="GO" id="GO:0003796">
    <property type="term" value="F:lysozyme activity"/>
    <property type="evidence" value="ECO:0007669"/>
    <property type="project" value="UniProtKB-EC"/>
</dbReference>
<reference evidence="15 16" key="1">
    <citation type="submission" date="2020-04" db="EMBL/GenBank/DDBJ databases">
        <authorList>
            <person name="Wallbank WR R."/>
            <person name="Pardo Diaz C."/>
            <person name="Kozak K."/>
            <person name="Martin S."/>
            <person name="Jiggins C."/>
            <person name="Moest M."/>
            <person name="Warren A I."/>
            <person name="Byers J.R.P. K."/>
            <person name="Montejo-Kovacevich G."/>
            <person name="Yen C E."/>
        </authorList>
    </citation>
    <scope>NUCLEOTIDE SEQUENCE [LARGE SCALE GENOMIC DNA]</scope>
</reference>
<gene>
    <name evidence="14" type="ORF">APLA_LOCUS13272</name>
    <name evidence="13" type="ORF">APLA_LOCUS6263</name>
</gene>
<dbReference type="InterPro" id="IPR019799">
    <property type="entry name" value="Glyco_hydro_22_CS"/>
</dbReference>
<sequence length="148" mass="16761">MSQIIFICIILYMATTGLTRTVSKCELVYELRRHGFPEYQMRDLVCLVRAESMFETDVIDGPNYDGSYDWGLFQINDRFWCNPIGAPGKGCNVHCNDLVSDNITATLNCAITIINHQGLDASPGWVKNCKGKWQPDLNCDCNCTNTFY</sequence>
<keyword evidence="11" id="KW-0732">Signal</keyword>
<evidence type="ECO:0000256" key="5">
    <source>
        <dbReference type="ARBA" id="ARBA00022638"/>
    </source>
</evidence>
<dbReference type="EMBL" id="CADEBD010000348">
    <property type="protein sequence ID" value="CAB3250744.1"/>
    <property type="molecule type" value="Genomic_DNA"/>
</dbReference>
<evidence type="ECO:0000256" key="10">
    <source>
        <dbReference type="RuleBase" id="RU004440"/>
    </source>
</evidence>
<dbReference type="GO" id="GO:0031640">
    <property type="term" value="P:killing of cells of another organism"/>
    <property type="evidence" value="ECO:0007669"/>
    <property type="project" value="UniProtKB-KW"/>
</dbReference>